<accession>A0A7S4RAW6</accession>
<dbReference type="AlphaFoldDB" id="A0A7S4RAW6"/>
<proteinExistence type="predicted"/>
<dbReference type="EMBL" id="HBNS01019841">
    <property type="protein sequence ID" value="CAE4608848.1"/>
    <property type="molecule type" value="Transcribed_RNA"/>
</dbReference>
<organism evidence="1">
    <name type="scientific">Ditylum brightwellii</name>
    <dbReference type="NCBI Taxonomy" id="49249"/>
    <lineage>
        <taxon>Eukaryota</taxon>
        <taxon>Sar</taxon>
        <taxon>Stramenopiles</taxon>
        <taxon>Ochrophyta</taxon>
        <taxon>Bacillariophyta</taxon>
        <taxon>Mediophyceae</taxon>
        <taxon>Lithodesmiophycidae</taxon>
        <taxon>Lithodesmiales</taxon>
        <taxon>Lithodesmiaceae</taxon>
        <taxon>Ditylum</taxon>
    </lineage>
</organism>
<evidence type="ECO:0000313" key="1">
    <source>
        <dbReference type="EMBL" id="CAE4608848.1"/>
    </source>
</evidence>
<protein>
    <submittedName>
        <fullName evidence="1">Uncharacterized protein</fullName>
    </submittedName>
</protein>
<sequence length="153" mass="16686">MCYHCMETAWLRVVPAVLQQQNNAHPTAELLENFKALASAMKAGASFDRNHVHGHDNPLTFATAVVAEQMIASISDDDGANLTPRRMLDFSRQALRRMNTVEDHDPYGRAVAGVREMPRVLRQLNDALLPDTAQGRDAVAADDTASSATSEVG</sequence>
<name>A0A7S4RAW6_9STRA</name>
<reference evidence="1" key="1">
    <citation type="submission" date="2021-01" db="EMBL/GenBank/DDBJ databases">
        <authorList>
            <person name="Corre E."/>
            <person name="Pelletier E."/>
            <person name="Niang G."/>
            <person name="Scheremetjew M."/>
            <person name="Finn R."/>
            <person name="Kale V."/>
            <person name="Holt S."/>
            <person name="Cochrane G."/>
            <person name="Meng A."/>
            <person name="Brown T."/>
            <person name="Cohen L."/>
        </authorList>
    </citation>
    <scope>NUCLEOTIDE SEQUENCE</scope>
    <source>
        <strain evidence="1">GSO104</strain>
    </source>
</reference>
<gene>
    <name evidence="1" type="ORF">DBRI00130_LOCUS15767</name>
</gene>